<evidence type="ECO:0000256" key="1">
    <source>
        <dbReference type="SAM" id="MobiDB-lite"/>
    </source>
</evidence>
<proteinExistence type="predicted"/>
<evidence type="ECO:0000259" key="2">
    <source>
        <dbReference type="PROSITE" id="PS51140"/>
    </source>
</evidence>
<reference evidence="3 4" key="1">
    <citation type="submission" date="2024-02" db="EMBL/GenBank/DDBJ databases">
        <title>Discinaceae phylogenomics.</title>
        <authorList>
            <person name="Dirks A.C."/>
            <person name="James T.Y."/>
        </authorList>
    </citation>
    <scope>NUCLEOTIDE SEQUENCE [LARGE SCALE GENOMIC DNA]</scope>
    <source>
        <strain evidence="3 4">ACD0624</strain>
    </source>
</reference>
<dbReference type="PANTHER" id="PTHR16461:SF5">
    <property type="entry name" value="TOLL-INTERACTING PROTEIN"/>
    <property type="match status" value="1"/>
</dbReference>
<dbReference type="EMBL" id="JBBBZM010000021">
    <property type="protein sequence ID" value="KAL0638536.1"/>
    <property type="molecule type" value="Genomic_DNA"/>
</dbReference>
<feature type="domain" description="CUE" evidence="2">
    <location>
        <begin position="56"/>
        <end position="100"/>
    </location>
</feature>
<dbReference type="PANTHER" id="PTHR16461">
    <property type="entry name" value="TOLL-INTERACTING PROTEIN"/>
    <property type="match status" value="1"/>
</dbReference>
<feature type="compositionally biased region" description="Polar residues" evidence="1">
    <location>
        <begin position="261"/>
        <end position="279"/>
    </location>
</feature>
<dbReference type="Pfam" id="PF02845">
    <property type="entry name" value="CUE"/>
    <property type="match status" value="1"/>
</dbReference>
<dbReference type="SUPFAM" id="SSF46934">
    <property type="entry name" value="UBA-like"/>
    <property type="match status" value="1"/>
</dbReference>
<dbReference type="InterPro" id="IPR041807">
    <property type="entry name" value="Cue5/Don1_CUE"/>
</dbReference>
<feature type="region of interest" description="Disordered" evidence="1">
    <location>
        <begin position="172"/>
        <end position="223"/>
    </location>
</feature>
<dbReference type="CDD" id="cd14372">
    <property type="entry name" value="CUE_Cue5p_like"/>
    <property type="match status" value="1"/>
</dbReference>
<dbReference type="InterPro" id="IPR003892">
    <property type="entry name" value="CUE"/>
</dbReference>
<dbReference type="Gene3D" id="1.10.8.10">
    <property type="entry name" value="DNA helicase RuvA subunit, C-terminal domain"/>
    <property type="match status" value="1"/>
</dbReference>
<name>A0ABR3GRH8_9PEZI</name>
<sequence>MASEKHEPSSTELPTETLKEVSDSSTTTARASSPVPQPALQNTLLNTEPLPPRPMSPQQQAQATLQEAFPSIDPAVVRAVLVASSGQIEPAFTALLSMSDPSVAEEEMRPIQPPRPRPRVQSPQRDPDYNPTQIYTERPQRLQGPGGSYTTSTPQNQLEADEMYARQLAEHFETNSNRRTVRGSGGSTHFNARGAEARGNLQQPPRLPPRDDDYDSDKEHSFLDDDLPVIKENIRKGFVETQNKFNSWITDIKKRLDGDSPENSPPSSTRNSGQYTRSTVRPIDEPGKRGSRDGGYDADPRVLSDDFTHLHLRDNTIDAPQPRRPKANPDLFQRSTAIKAGRKVSFEDRPTNISDEDLYRPAPGARSAVTVLPARQPSPATASKWEPLKSVEPAPMDRDPFSLGDSDDEREVSTKEVEPTKQTPAPTPAPTPGTLEIGVTTSKDVK</sequence>
<dbReference type="Proteomes" id="UP001447188">
    <property type="component" value="Unassembled WGS sequence"/>
</dbReference>
<feature type="compositionally biased region" description="Polar residues" evidence="1">
    <location>
        <begin position="56"/>
        <end position="65"/>
    </location>
</feature>
<dbReference type="SMART" id="SM00546">
    <property type="entry name" value="CUE"/>
    <property type="match status" value="1"/>
</dbReference>
<feature type="compositionally biased region" description="Basic and acidic residues" evidence="1">
    <location>
        <begin position="282"/>
        <end position="316"/>
    </location>
</feature>
<accession>A0ABR3GRH8</accession>
<feature type="region of interest" description="Disordered" evidence="1">
    <location>
        <begin position="103"/>
        <end position="154"/>
    </location>
</feature>
<feature type="compositionally biased region" description="Low complexity" evidence="1">
    <location>
        <begin position="23"/>
        <end position="33"/>
    </location>
</feature>
<gene>
    <name evidence="3" type="primary">CUE5</name>
    <name evidence="3" type="ORF">Q9L58_002472</name>
</gene>
<dbReference type="PROSITE" id="PS51140">
    <property type="entry name" value="CUE"/>
    <property type="match status" value="1"/>
</dbReference>
<feature type="region of interest" description="Disordered" evidence="1">
    <location>
        <begin position="1"/>
        <end position="67"/>
    </location>
</feature>
<feature type="region of interest" description="Disordered" evidence="1">
    <location>
        <begin position="255"/>
        <end position="446"/>
    </location>
</feature>
<comment type="caution">
    <text evidence="3">The sequence shown here is derived from an EMBL/GenBank/DDBJ whole genome shotgun (WGS) entry which is preliminary data.</text>
</comment>
<evidence type="ECO:0000313" key="3">
    <source>
        <dbReference type="EMBL" id="KAL0638536.1"/>
    </source>
</evidence>
<dbReference type="InterPro" id="IPR009060">
    <property type="entry name" value="UBA-like_sf"/>
</dbReference>
<evidence type="ECO:0000313" key="4">
    <source>
        <dbReference type="Proteomes" id="UP001447188"/>
    </source>
</evidence>
<protein>
    <submittedName>
        <fullName evidence="3">Ubiquitin-binding protein cue5</fullName>
    </submittedName>
</protein>
<keyword evidence="4" id="KW-1185">Reference proteome</keyword>
<organism evidence="3 4">
    <name type="scientific">Discina gigas</name>
    <dbReference type="NCBI Taxonomy" id="1032678"/>
    <lineage>
        <taxon>Eukaryota</taxon>
        <taxon>Fungi</taxon>
        <taxon>Dikarya</taxon>
        <taxon>Ascomycota</taxon>
        <taxon>Pezizomycotina</taxon>
        <taxon>Pezizomycetes</taxon>
        <taxon>Pezizales</taxon>
        <taxon>Discinaceae</taxon>
        <taxon>Discina</taxon>
    </lineage>
</organism>